<dbReference type="Gene3D" id="3.10.450.50">
    <property type="match status" value="1"/>
</dbReference>
<organism evidence="1 2">
    <name type="scientific">Candidatus Litorirhabdus singularis</name>
    <dbReference type="NCBI Taxonomy" id="2518993"/>
    <lineage>
        <taxon>Bacteria</taxon>
        <taxon>Pseudomonadati</taxon>
        <taxon>Pseudomonadota</taxon>
        <taxon>Gammaproteobacteria</taxon>
        <taxon>Cellvibrionales</taxon>
        <taxon>Halieaceae</taxon>
        <taxon>Candidatus Litorirhabdus</taxon>
    </lineage>
</organism>
<dbReference type="EMBL" id="SHNN01000005">
    <property type="protein sequence ID" value="MCX2983112.1"/>
    <property type="molecule type" value="Genomic_DNA"/>
</dbReference>
<name>A0ABT3TLA0_9GAMM</name>
<proteinExistence type="predicted"/>
<evidence type="ECO:0000313" key="2">
    <source>
        <dbReference type="Proteomes" id="UP001143362"/>
    </source>
</evidence>
<dbReference type="RefSeq" id="WP_279247142.1">
    <property type="nucleotide sequence ID" value="NZ_SHNN01000005.1"/>
</dbReference>
<keyword evidence="2" id="KW-1185">Reference proteome</keyword>
<evidence type="ECO:0008006" key="3">
    <source>
        <dbReference type="Google" id="ProtNLM"/>
    </source>
</evidence>
<protein>
    <recommendedName>
        <fullName evidence="3">SnoaL-like domain-containing protein</fullName>
    </recommendedName>
</protein>
<dbReference type="InterPro" id="IPR032710">
    <property type="entry name" value="NTF2-like_dom_sf"/>
</dbReference>
<reference evidence="1" key="1">
    <citation type="submission" date="2019-02" db="EMBL/GenBank/DDBJ databases">
        <authorList>
            <person name="Li S.-H."/>
        </authorList>
    </citation>
    <scope>NUCLEOTIDE SEQUENCE</scope>
    <source>
        <strain evidence="1">IMCC14734</strain>
    </source>
</reference>
<gene>
    <name evidence="1" type="ORF">EYC98_19800</name>
</gene>
<dbReference type="SUPFAM" id="SSF54427">
    <property type="entry name" value="NTF2-like"/>
    <property type="match status" value="1"/>
</dbReference>
<accession>A0ABT3TLA0</accession>
<evidence type="ECO:0000313" key="1">
    <source>
        <dbReference type="EMBL" id="MCX2983112.1"/>
    </source>
</evidence>
<dbReference type="Proteomes" id="UP001143362">
    <property type="component" value="Unassembled WGS sequence"/>
</dbReference>
<sequence length="142" mass="16659">MNIPTRDERLKHAKHHCELWNAGKKEEWIASWRSIVKTDNVVMYDPVGTEAKKGFDHFTSHAWDLFQSLLKMYLFKVHVNGNEMAWVIECHFGEGDNVVVTHSIETFQWCDDGSFQIKTYYEMPEALGEKDDPYQYLLDQNG</sequence>
<comment type="caution">
    <text evidence="1">The sequence shown here is derived from an EMBL/GenBank/DDBJ whole genome shotgun (WGS) entry which is preliminary data.</text>
</comment>